<feature type="disulfide bond" evidence="1">
    <location>
        <begin position="75"/>
        <end position="92"/>
    </location>
</feature>
<dbReference type="EMBL" id="KL367497">
    <property type="protein sequence ID" value="KFD69259.1"/>
    <property type="molecule type" value="Genomic_DNA"/>
</dbReference>
<dbReference type="SUPFAM" id="SSF57196">
    <property type="entry name" value="EGF/Laminin"/>
    <property type="match status" value="1"/>
</dbReference>
<organism evidence="4">
    <name type="scientific">Trichuris suis</name>
    <name type="common">pig whipworm</name>
    <dbReference type="NCBI Taxonomy" id="68888"/>
    <lineage>
        <taxon>Eukaryota</taxon>
        <taxon>Metazoa</taxon>
        <taxon>Ecdysozoa</taxon>
        <taxon>Nematoda</taxon>
        <taxon>Enoplea</taxon>
        <taxon>Dorylaimia</taxon>
        <taxon>Trichinellida</taxon>
        <taxon>Trichuridae</taxon>
        <taxon>Trichuris</taxon>
    </lineage>
</organism>
<proteinExistence type="predicted"/>
<dbReference type="PROSITE" id="PS00022">
    <property type="entry name" value="EGF_1"/>
    <property type="match status" value="1"/>
</dbReference>
<keyword evidence="1" id="KW-1015">Disulfide bond</keyword>
<feature type="transmembrane region" description="Helical" evidence="2">
    <location>
        <begin position="108"/>
        <end position="135"/>
    </location>
</feature>
<dbReference type="AlphaFoldDB" id="A0A085NIG3"/>
<protein>
    <recommendedName>
        <fullName evidence="3">EGF-like domain-containing protein</fullName>
    </recommendedName>
</protein>
<evidence type="ECO:0000256" key="1">
    <source>
        <dbReference type="PROSITE-ProRule" id="PRU00076"/>
    </source>
</evidence>
<accession>A0A085NIG3</accession>
<feature type="domain" description="EGF-like" evidence="3">
    <location>
        <begin position="66"/>
        <end position="104"/>
    </location>
</feature>
<keyword evidence="2" id="KW-0472">Membrane</keyword>
<evidence type="ECO:0000313" key="4">
    <source>
        <dbReference type="EMBL" id="KFD69259.1"/>
    </source>
</evidence>
<dbReference type="InterPro" id="IPR000742">
    <property type="entry name" value="EGF"/>
</dbReference>
<feature type="disulfide bond" evidence="1">
    <location>
        <begin position="94"/>
        <end position="103"/>
    </location>
</feature>
<name>A0A085NIG3_9BILA</name>
<dbReference type="Proteomes" id="UP000030758">
    <property type="component" value="Unassembled WGS sequence"/>
</dbReference>
<gene>
    <name evidence="4" type="ORF">M514_18628</name>
</gene>
<keyword evidence="2" id="KW-1133">Transmembrane helix</keyword>
<dbReference type="Gene3D" id="2.10.25.10">
    <property type="entry name" value="Laminin"/>
    <property type="match status" value="1"/>
</dbReference>
<sequence length="207" mass="23595">MMRLIHFPSDSSADSNAFTESRQNMKVLELKHLKSVVVMALIVSARGVDKVFNARNLSTNITEEIKVGQCSNSLCNNRGTCTIEEPFKLIICQCHWFYSGPQCENVNLVVVIAAVAILELLLIFLLTTLLCICCYRNRKKKRMTRDIYYSSSISYNTANSVPIRSQRTRIYGSDMMQSCFGEFAKRYSLPSELQIPRPQIVNPYKET</sequence>
<reference evidence="4" key="1">
    <citation type="journal article" date="2014" name="Nat. Genet.">
        <title>Genome and transcriptome of the porcine whipworm Trichuris suis.</title>
        <authorList>
            <person name="Jex A.R."/>
            <person name="Nejsum P."/>
            <person name="Schwarz E.M."/>
            <person name="Hu L."/>
            <person name="Young N.D."/>
            <person name="Hall R.S."/>
            <person name="Korhonen P.K."/>
            <person name="Liao S."/>
            <person name="Thamsborg S."/>
            <person name="Xia J."/>
            <person name="Xu P."/>
            <person name="Wang S."/>
            <person name="Scheerlinck J.P."/>
            <person name="Hofmann A."/>
            <person name="Sternberg P.W."/>
            <person name="Wang J."/>
            <person name="Gasser R.B."/>
        </authorList>
    </citation>
    <scope>NUCLEOTIDE SEQUENCE [LARGE SCALE GENOMIC DNA]</scope>
    <source>
        <strain evidence="4">DCEP-RM93F</strain>
    </source>
</reference>
<keyword evidence="2" id="KW-0812">Transmembrane</keyword>
<evidence type="ECO:0000259" key="3">
    <source>
        <dbReference type="PROSITE" id="PS50026"/>
    </source>
</evidence>
<comment type="caution">
    <text evidence="1">Lacks conserved residue(s) required for the propagation of feature annotation.</text>
</comment>
<evidence type="ECO:0000256" key="2">
    <source>
        <dbReference type="SAM" id="Phobius"/>
    </source>
</evidence>
<keyword evidence="1" id="KW-0245">EGF-like domain</keyword>
<dbReference type="PROSITE" id="PS50026">
    <property type="entry name" value="EGF_3"/>
    <property type="match status" value="1"/>
</dbReference>